<proteinExistence type="predicted"/>
<dbReference type="AlphaFoldDB" id="A0AAN8ZZC5"/>
<dbReference type="Gene3D" id="1.25.40.10">
    <property type="entry name" value="Tetratricopeptide repeat domain"/>
    <property type="match status" value="1"/>
</dbReference>
<accession>A0AAN8ZZC5</accession>
<protein>
    <submittedName>
        <fullName evidence="1">Anaphase promoting complex subunit 7</fullName>
    </submittedName>
</protein>
<keyword evidence="2" id="KW-1185">Reference proteome</keyword>
<feature type="non-terminal residue" evidence="1">
    <location>
        <position position="56"/>
    </location>
</feature>
<evidence type="ECO:0000313" key="2">
    <source>
        <dbReference type="Proteomes" id="UP001381693"/>
    </source>
</evidence>
<comment type="caution">
    <text evidence="1">The sequence shown here is derived from an EMBL/GenBank/DDBJ whole genome shotgun (WGS) entry which is preliminary data.</text>
</comment>
<gene>
    <name evidence="1" type="primary">ANAPC7</name>
    <name evidence="1" type="ORF">SK128_017570</name>
</gene>
<dbReference type="InterPro" id="IPR011990">
    <property type="entry name" value="TPR-like_helical_dom_sf"/>
</dbReference>
<sequence length="56" mass="6386">MAECNIAVRQFTQAVALLESIPQRHRTPKVNMSLGRLYQQAGMERPAITAYKEVLR</sequence>
<dbReference type="EMBL" id="JAXCGZ010016519">
    <property type="protein sequence ID" value="KAK7069413.1"/>
    <property type="molecule type" value="Genomic_DNA"/>
</dbReference>
<evidence type="ECO:0000313" key="1">
    <source>
        <dbReference type="EMBL" id="KAK7069413.1"/>
    </source>
</evidence>
<name>A0AAN8ZZC5_HALRR</name>
<dbReference type="Proteomes" id="UP001381693">
    <property type="component" value="Unassembled WGS sequence"/>
</dbReference>
<organism evidence="1 2">
    <name type="scientific">Halocaridina rubra</name>
    <name type="common">Hawaiian red shrimp</name>
    <dbReference type="NCBI Taxonomy" id="373956"/>
    <lineage>
        <taxon>Eukaryota</taxon>
        <taxon>Metazoa</taxon>
        <taxon>Ecdysozoa</taxon>
        <taxon>Arthropoda</taxon>
        <taxon>Crustacea</taxon>
        <taxon>Multicrustacea</taxon>
        <taxon>Malacostraca</taxon>
        <taxon>Eumalacostraca</taxon>
        <taxon>Eucarida</taxon>
        <taxon>Decapoda</taxon>
        <taxon>Pleocyemata</taxon>
        <taxon>Caridea</taxon>
        <taxon>Atyoidea</taxon>
        <taxon>Atyidae</taxon>
        <taxon>Halocaridina</taxon>
    </lineage>
</organism>
<reference evidence="1 2" key="1">
    <citation type="submission" date="2023-11" db="EMBL/GenBank/DDBJ databases">
        <title>Halocaridina rubra genome assembly.</title>
        <authorList>
            <person name="Smith C."/>
        </authorList>
    </citation>
    <scope>NUCLEOTIDE SEQUENCE [LARGE SCALE GENOMIC DNA]</scope>
    <source>
        <strain evidence="1">EP-1</strain>
        <tissue evidence="1">Whole</tissue>
    </source>
</reference>